<dbReference type="Gene3D" id="3.30.40.10">
    <property type="entry name" value="Zinc/RING finger domain, C3HC4 (zinc finger)"/>
    <property type="match status" value="1"/>
</dbReference>
<dbReference type="InterPro" id="IPR013083">
    <property type="entry name" value="Znf_RING/FYVE/PHD"/>
</dbReference>
<dbReference type="SUPFAM" id="SSF57850">
    <property type="entry name" value="RING/U-box"/>
    <property type="match status" value="1"/>
</dbReference>
<dbReference type="Proteomes" id="UP000554482">
    <property type="component" value="Unassembled WGS sequence"/>
</dbReference>
<gene>
    <name evidence="1" type="ORF">FRX31_029771</name>
</gene>
<evidence type="ECO:0000313" key="2">
    <source>
        <dbReference type="Proteomes" id="UP000554482"/>
    </source>
</evidence>
<reference evidence="1 2" key="1">
    <citation type="submission" date="2020-06" db="EMBL/GenBank/DDBJ databases">
        <title>Transcriptomic and genomic resources for Thalictrum thalictroides and T. hernandezii: Facilitating candidate gene discovery in an emerging model plant lineage.</title>
        <authorList>
            <person name="Arias T."/>
            <person name="Riano-Pachon D.M."/>
            <person name="Di Stilio V.S."/>
        </authorList>
    </citation>
    <scope>NUCLEOTIDE SEQUENCE [LARGE SCALE GENOMIC DNA]</scope>
    <source>
        <strain evidence="2">cv. WT478/WT964</strain>
        <tissue evidence="1">Leaves</tissue>
    </source>
</reference>
<dbReference type="AlphaFoldDB" id="A0A7J6V7S0"/>
<dbReference type="EMBL" id="JABWDY010037125">
    <property type="protein sequence ID" value="KAF5180641.1"/>
    <property type="molecule type" value="Genomic_DNA"/>
</dbReference>
<name>A0A7J6V7S0_THATH</name>
<dbReference type="OrthoDB" id="6475149at2759"/>
<organism evidence="1 2">
    <name type="scientific">Thalictrum thalictroides</name>
    <name type="common">Rue-anemone</name>
    <name type="synonym">Anemone thalictroides</name>
    <dbReference type="NCBI Taxonomy" id="46969"/>
    <lineage>
        <taxon>Eukaryota</taxon>
        <taxon>Viridiplantae</taxon>
        <taxon>Streptophyta</taxon>
        <taxon>Embryophyta</taxon>
        <taxon>Tracheophyta</taxon>
        <taxon>Spermatophyta</taxon>
        <taxon>Magnoliopsida</taxon>
        <taxon>Ranunculales</taxon>
        <taxon>Ranunculaceae</taxon>
        <taxon>Thalictroideae</taxon>
        <taxon>Thalictrum</taxon>
    </lineage>
</organism>
<sequence length="77" mass="8865">MLHSYFFGGLDSTIVIHASHCSTYITSKSQVLGIMRETHATSCMHRFCKECIHKSLRESFENQLLRHFRGSPKLIPL</sequence>
<protein>
    <submittedName>
        <fullName evidence="1">Uncharacterized protein</fullName>
    </submittedName>
</protein>
<evidence type="ECO:0000313" key="1">
    <source>
        <dbReference type="EMBL" id="KAF5180641.1"/>
    </source>
</evidence>
<proteinExistence type="predicted"/>
<comment type="caution">
    <text evidence="1">The sequence shown here is derived from an EMBL/GenBank/DDBJ whole genome shotgun (WGS) entry which is preliminary data.</text>
</comment>
<accession>A0A7J6V7S0</accession>
<keyword evidence="2" id="KW-1185">Reference proteome</keyword>